<dbReference type="PANTHER" id="PTHR21066:SF15">
    <property type="entry name" value="GH25962P-RELATED"/>
    <property type="match status" value="1"/>
</dbReference>
<dbReference type="EMBL" id="AP029267">
    <property type="protein sequence ID" value="BFG06395.1"/>
    <property type="molecule type" value="Genomic_DNA"/>
</dbReference>
<feature type="chain" id="PRO_5043605704" description="OBP47-like domain-containing protein" evidence="4">
    <location>
        <begin position="20"/>
        <end position="200"/>
    </location>
</feature>
<dbReference type="Gene3D" id="1.10.238.270">
    <property type="match status" value="1"/>
</dbReference>
<name>A0AAU9GFK1_DROMD</name>
<evidence type="ECO:0000259" key="5">
    <source>
        <dbReference type="Pfam" id="PF22651"/>
    </source>
</evidence>
<evidence type="ECO:0000313" key="6">
    <source>
        <dbReference type="EMBL" id="BFG06395.1"/>
    </source>
</evidence>
<dbReference type="InterPro" id="IPR052295">
    <property type="entry name" value="Odorant-binding_protein"/>
</dbReference>
<dbReference type="PANTHER" id="PTHR21066">
    <property type="entry name" value="ODORANT-BINDING PROTEIN 59A-RELATED"/>
    <property type="match status" value="1"/>
</dbReference>
<dbReference type="GO" id="GO:0005576">
    <property type="term" value="C:extracellular region"/>
    <property type="evidence" value="ECO:0007669"/>
    <property type="project" value="UniProtKB-SubCell"/>
</dbReference>
<accession>A0AAU9GFK1</accession>
<protein>
    <recommendedName>
        <fullName evidence="5">OBP47-like domain-containing protein</fullName>
    </recommendedName>
</protein>
<dbReference type="InterPro" id="IPR054577">
    <property type="entry name" value="OBP47-like_dom"/>
</dbReference>
<proteinExistence type="inferred from homology"/>
<dbReference type="AlphaFoldDB" id="A0AAU9GFK1"/>
<comment type="similarity">
    <text evidence="2">Belongs to the PBP/GOBP family.</text>
</comment>
<evidence type="ECO:0000256" key="3">
    <source>
        <dbReference type="ARBA" id="ARBA00022525"/>
    </source>
</evidence>
<dbReference type="GO" id="GO:0005549">
    <property type="term" value="F:odorant binding"/>
    <property type="evidence" value="ECO:0007669"/>
    <property type="project" value="InterPro"/>
</dbReference>
<dbReference type="Proteomes" id="UP001500889">
    <property type="component" value="Chromosome E"/>
</dbReference>
<dbReference type="Pfam" id="PF22651">
    <property type="entry name" value="OBP47_like"/>
    <property type="match status" value="1"/>
</dbReference>
<comment type="subcellular location">
    <subcellularLocation>
        <location evidence="1">Secreted</location>
    </subcellularLocation>
</comment>
<dbReference type="SUPFAM" id="SSF47565">
    <property type="entry name" value="Insect pheromone/odorant-binding proteins"/>
    <property type="match status" value="1"/>
</dbReference>
<evidence type="ECO:0000256" key="4">
    <source>
        <dbReference type="SAM" id="SignalP"/>
    </source>
</evidence>
<sequence>MNSPIILLTFSCLFWCSNALSIDCENPEAINEEHIHYCCKHPDGHNDLIERCAKETGFQLPSQTEEAMVDITADRAIRGTCFGKCVFGSLNFIKDEQVDMEAVRKYFNSKFADDPEYAKEMINAFDHCHGKSEENTSKFLSKPIFRQMSHQFCEPKSSVVLACVIRQFFHNCPADRWSKTQECADTLAFSKKCHDSLATL</sequence>
<gene>
    <name evidence="6" type="ORF">DMAD_04916</name>
</gene>
<keyword evidence="4" id="KW-0732">Signal</keyword>
<evidence type="ECO:0000256" key="1">
    <source>
        <dbReference type="ARBA" id="ARBA00004613"/>
    </source>
</evidence>
<keyword evidence="7" id="KW-1185">Reference proteome</keyword>
<dbReference type="InterPro" id="IPR036728">
    <property type="entry name" value="PBP_GOBP_sf"/>
</dbReference>
<keyword evidence="3" id="KW-0964">Secreted</keyword>
<organism evidence="6 7">
    <name type="scientific">Drosophila madeirensis</name>
    <name type="common">Fruit fly</name>
    <dbReference type="NCBI Taxonomy" id="30013"/>
    <lineage>
        <taxon>Eukaryota</taxon>
        <taxon>Metazoa</taxon>
        <taxon>Ecdysozoa</taxon>
        <taxon>Arthropoda</taxon>
        <taxon>Hexapoda</taxon>
        <taxon>Insecta</taxon>
        <taxon>Pterygota</taxon>
        <taxon>Neoptera</taxon>
        <taxon>Endopterygota</taxon>
        <taxon>Diptera</taxon>
        <taxon>Brachycera</taxon>
        <taxon>Muscomorpha</taxon>
        <taxon>Ephydroidea</taxon>
        <taxon>Drosophilidae</taxon>
        <taxon>Drosophila</taxon>
        <taxon>Sophophora</taxon>
    </lineage>
</organism>
<evidence type="ECO:0000313" key="7">
    <source>
        <dbReference type="Proteomes" id="UP001500889"/>
    </source>
</evidence>
<feature type="domain" description="OBP47-like" evidence="5">
    <location>
        <begin position="62"/>
        <end position="185"/>
    </location>
</feature>
<evidence type="ECO:0000256" key="2">
    <source>
        <dbReference type="ARBA" id="ARBA00008098"/>
    </source>
</evidence>
<feature type="signal peptide" evidence="4">
    <location>
        <begin position="1"/>
        <end position="19"/>
    </location>
</feature>
<reference evidence="6 7" key="1">
    <citation type="submission" date="2024-02" db="EMBL/GenBank/DDBJ databases">
        <title>A chromosome-level genome assembly of Drosophila madeirensis, a fruit fly species endemic to Madeira island.</title>
        <authorList>
            <person name="Tomihara K."/>
            <person name="Llopart A."/>
            <person name="Yamamoto D."/>
        </authorList>
    </citation>
    <scope>NUCLEOTIDE SEQUENCE [LARGE SCALE GENOMIC DNA]</scope>
    <source>
        <strain evidence="6 7">RF1</strain>
    </source>
</reference>